<evidence type="ECO:0000313" key="2">
    <source>
        <dbReference type="EMBL" id="PCC49414.1"/>
    </source>
</evidence>
<dbReference type="Proteomes" id="UP000217720">
    <property type="component" value="Unassembled WGS sequence"/>
</dbReference>
<gene>
    <name evidence="2" type="ORF">CIK62_13520</name>
</gene>
<dbReference type="EMBL" id="NRGO01000015">
    <property type="protein sequence ID" value="PCC49414.1"/>
    <property type="molecule type" value="Genomic_DNA"/>
</dbReference>
<organism evidence="2 3">
    <name type="scientific">Brevibacterium aurantiacum</name>
    <dbReference type="NCBI Taxonomy" id="273384"/>
    <lineage>
        <taxon>Bacteria</taxon>
        <taxon>Bacillati</taxon>
        <taxon>Actinomycetota</taxon>
        <taxon>Actinomycetes</taxon>
        <taxon>Micrococcales</taxon>
        <taxon>Brevibacteriaceae</taxon>
        <taxon>Brevibacterium</taxon>
    </lineage>
</organism>
<accession>A0A2A3ZD11</accession>
<dbReference type="Pfam" id="PF12728">
    <property type="entry name" value="HTH_17"/>
    <property type="match status" value="1"/>
</dbReference>
<proteinExistence type="predicted"/>
<dbReference type="RefSeq" id="WP_096160833.1">
    <property type="nucleotide sequence ID" value="NZ_NRGO01000015.1"/>
</dbReference>
<name>A0A2A3ZD11_BREAU</name>
<comment type="caution">
    <text evidence="2">The sequence shown here is derived from an EMBL/GenBank/DDBJ whole genome shotgun (WGS) entry which is preliminary data.</text>
</comment>
<protein>
    <recommendedName>
        <fullName evidence="1">Helix-turn-helix domain-containing protein</fullName>
    </recommendedName>
</protein>
<reference evidence="2 3" key="1">
    <citation type="journal article" date="2017" name="Elife">
        <title>Extensive horizontal gene transfer in cheese-associated bacteria.</title>
        <authorList>
            <person name="Bonham K.S."/>
            <person name="Wolfe B.E."/>
            <person name="Dutton R.J."/>
        </authorList>
    </citation>
    <scope>NUCLEOTIDE SEQUENCE [LARGE SCALE GENOMIC DNA]</scope>
    <source>
        <strain evidence="2 3">900_6</strain>
    </source>
</reference>
<sequence>MSENNSASLQPAVINDVQAAEYLGLTTSWLRNNRKSPSAPPFCKLGGRVRYRVESLNEWVRQQEVKY</sequence>
<dbReference type="InterPro" id="IPR041657">
    <property type="entry name" value="HTH_17"/>
</dbReference>
<feature type="domain" description="Helix-turn-helix" evidence="1">
    <location>
        <begin position="18"/>
        <end position="63"/>
    </location>
</feature>
<evidence type="ECO:0000259" key="1">
    <source>
        <dbReference type="Pfam" id="PF12728"/>
    </source>
</evidence>
<evidence type="ECO:0000313" key="3">
    <source>
        <dbReference type="Proteomes" id="UP000217720"/>
    </source>
</evidence>
<dbReference type="SUPFAM" id="SSF46955">
    <property type="entry name" value="Putative DNA-binding domain"/>
    <property type="match status" value="1"/>
</dbReference>
<dbReference type="InterPro" id="IPR009061">
    <property type="entry name" value="DNA-bd_dom_put_sf"/>
</dbReference>
<dbReference type="AlphaFoldDB" id="A0A2A3ZD11"/>